<keyword evidence="2" id="KW-1185">Reference proteome</keyword>
<dbReference type="Gene3D" id="1.10.790.20">
    <property type="entry name" value="Domain of unknown function DUF1476"/>
    <property type="match status" value="1"/>
</dbReference>
<dbReference type="RefSeq" id="WP_209944280.1">
    <property type="nucleotide sequence ID" value="NZ_JAGGJU010000004.1"/>
</dbReference>
<gene>
    <name evidence="1" type="ORF">J2Z17_001948</name>
</gene>
<dbReference type="Proteomes" id="UP000759443">
    <property type="component" value="Unassembled WGS sequence"/>
</dbReference>
<dbReference type="Pfam" id="PF07345">
    <property type="entry name" value="ATPaseInh_sub_z"/>
    <property type="match status" value="1"/>
</dbReference>
<evidence type="ECO:0000313" key="2">
    <source>
        <dbReference type="Proteomes" id="UP000759443"/>
    </source>
</evidence>
<dbReference type="InterPro" id="IPR038293">
    <property type="entry name" value="ATPase_inh_sub_z_sf"/>
</dbReference>
<comment type="caution">
    <text evidence="1">The sequence shown here is derived from an EMBL/GenBank/DDBJ whole genome shotgun (WGS) entry which is preliminary data.</text>
</comment>
<name>A0ABS4DXU4_9HYPH</name>
<organism evidence="1 2">
    <name type="scientific">Rhizobium halophytocola</name>
    <dbReference type="NCBI Taxonomy" id="735519"/>
    <lineage>
        <taxon>Bacteria</taxon>
        <taxon>Pseudomonadati</taxon>
        <taxon>Pseudomonadota</taxon>
        <taxon>Alphaproteobacteria</taxon>
        <taxon>Hyphomicrobiales</taxon>
        <taxon>Rhizobiaceae</taxon>
        <taxon>Rhizobium/Agrobacterium group</taxon>
        <taxon>Rhizobium</taxon>
    </lineage>
</organism>
<protein>
    <recommendedName>
        <fullName evidence="3">DUF1476 family protein</fullName>
    </recommendedName>
</protein>
<evidence type="ECO:0008006" key="3">
    <source>
        <dbReference type="Google" id="ProtNLM"/>
    </source>
</evidence>
<dbReference type="EMBL" id="JAGGJU010000004">
    <property type="protein sequence ID" value="MBP1850514.1"/>
    <property type="molecule type" value="Genomic_DNA"/>
</dbReference>
<sequence length="100" mass="10938">MSAHAIPSLRETQLAAQQDMLAKVQDRRNHMVAEWAAKAMGKSNADVYSHVLNAANGNDEKEIAKQLRSELAQAGVALTINEIRACLEEMLDQAALEVSH</sequence>
<reference evidence="1 2" key="1">
    <citation type="submission" date="2021-03" db="EMBL/GenBank/DDBJ databases">
        <title>Genomic Encyclopedia of Type Strains, Phase IV (KMG-IV): sequencing the most valuable type-strain genomes for metagenomic binning, comparative biology and taxonomic classification.</title>
        <authorList>
            <person name="Goeker M."/>
        </authorList>
    </citation>
    <scope>NUCLEOTIDE SEQUENCE [LARGE SCALE GENOMIC DNA]</scope>
    <source>
        <strain evidence="1 2">DSM 21600</strain>
    </source>
</reference>
<accession>A0ABS4DXU4</accession>
<evidence type="ECO:0000313" key="1">
    <source>
        <dbReference type="EMBL" id="MBP1850514.1"/>
    </source>
</evidence>
<dbReference type="InterPro" id="IPR009945">
    <property type="entry name" value="ATPase_inh_sub_z"/>
</dbReference>
<proteinExistence type="predicted"/>